<keyword evidence="1" id="KW-0732">Signal</keyword>
<gene>
    <name evidence="2" type="ORF">ERS450000_03852</name>
</gene>
<evidence type="ECO:0000256" key="1">
    <source>
        <dbReference type="SAM" id="SignalP"/>
    </source>
</evidence>
<dbReference type="KEGG" id="nfr:ERS450000_03852"/>
<proteinExistence type="predicted"/>
<dbReference type="Proteomes" id="UP000057820">
    <property type="component" value="Plasmid 2"/>
</dbReference>
<evidence type="ECO:0000313" key="2">
    <source>
        <dbReference type="EMBL" id="CRY80429.1"/>
    </source>
</evidence>
<dbReference type="AlphaFoldDB" id="A0A0H5NZD0"/>
<name>A0A0H5NZD0_NOCFR</name>
<feature type="signal peptide" evidence="1">
    <location>
        <begin position="1"/>
        <end position="23"/>
    </location>
</feature>
<organism evidence="2 3">
    <name type="scientific">Nocardia farcinica</name>
    <dbReference type="NCBI Taxonomy" id="37329"/>
    <lineage>
        <taxon>Bacteria</taxon>
        <taxon>Bacillati</taxon>
        <taxon>Actinomycetota</taxon>
        <taxon>Actinomycetes</taxon>
        <taxon>Mycobacteriales</taxon>
        <taxon>Nocardiaceae</taxon>
        <taxon>Nocardia</taxon>
    </lineage>
</organism>
<keyword evidence="2" id="KW-0614">Plasmid</keyword>
<accession>A0A0H5NZD0</accession>
<protein>
    <recommendedName>
        <fullName evidence="4">Secreted protein</fullName>
    </recommendedName>
</protein>
<dbReference type="EMBL" id="LN868939">
    <property type="protein sequence ID" value="CRY80429.1"/>
    <property type="molecule type" value="Genomic_DNA"/>
</dbReference>
<evidence type="ECO:0008006" key="4">
    <source>
        <dbReference type="Google" id="ProtNLM"/>
    </source>
</evidence>
<dbReference type="RefSeq" id="WP_011206913.1">
    <property type="nucleotide sequence ID" value="NZ_CAACYE020000001.1"/>
</dbReference>
<reference evidence="3" key="1">
    <citation type="submission" date="2015-03" db="EMBL/GenBank/DDBJ databases">
        <authorList>
            <consortium name="Pathogen Informatics"/>
        </authorList>
    </citation>
    <scope>NUCLEOTIDE SEQUENCE [LARGE SCALE GENOMIC DNA]</scope>
    <source>
        <strain evidence="3">NCTC11134</strain>
        <plasmid evidence="3">2</plasmid>
    </source>
</reference>
<dbReference type="GeneID" id="61131223"/>
<evidence type="ECO:0000313" key="3">
    <source>
        <dbReference type="Proteomes" id="UP000057820"/>
    </source>
</evidence>
<sequence>MRIKSLIAAGLLATAAVAGVSTAATASAAAPIETTYQAAYYGGTYIGTYATLEACRADGISPSTGGYYWECIENWDGWDLYIYY</sequence>
<feature type="chain" id="PRO_5041079239" description="Secreted protein" evidence="1">
    <location>
        <begin position="24"/>
        <end position="84"/>
    </location>
</feature>
<geneLocation type="plasmid" evidence="2">
    <name>2</name>
</geneLocation>